<dbReference type="InterPro" id="IPR008266">
    <property type="entry name" value="Tyr_kinase_AS"/>
</dbReference>
<feature type="non-terminal residue" evidence="5">
    <location>
        <position position="336"/>
    </location>
</feature>
<dbReference type="PIRSF" id="PIRSF000615">
    <property type="entry name" value="TyrPK_CSF1-R"/>
    <property type="match status" value="1"/>
</dbReference>
<dbReference type="InterPro" id="IPR000719">
    <property type="entry name" value="Prot_kinase_dom"/>
</dbReference>
<dbReference type="InterPro" id="IPR001245">
    <property type="entry name" value="Ser-Thr/Tyr_kinase_cat_dom"/>
</dbReference>
<sequence>HLYSLADKHPGLELEELDHEADEWEVARARIELKNVIGSGAFGAVWKATLKQSDKKHVAQIVAAKCFTPTAGEEGRKALMKEIELGKGLAEGPHINVVKFIGCVTTQSKNPHSLSFSTRYLLFPLYLFTVHPIMIMEYMAYGDLLGYLRKSRGIHDQYHHGEGEAFELQPYDLVLFAKHIATGMVYLGSRGIIHRDLAARNVLLDKNFVCKVTDFGLSYQSFKYGHGNAKKGCMPVKWTAPEILYGNPAELSTKSDVWSYGIVLYEIFTIGGIPYPGWSEAKTIAEIKNGYHMPKPEHVDNTLYHLMERCWQQGPDFRPSFEFLRQKLVTYIEKKV</sequence>
<dbReference type="PROSITE" id="PS00109">
    <property type="entry name" value="PROTEIN_KINASE_TYR"/>
    <property type="match status" value="1"/>
</dbReference>
<name>A0ABN8NZN3_9CNID</name>
<feature type="domain" description="Protein kinase" evidence="4">
    <location>
        <begin position="31"/>
        <end position="332"/>
    </location>
</feature>
<gene>
    <name evidence="5" type="ORF">PLOB_00031366</name>
</gene>
<evidence type="ECO:0000256" key="3">
    <source>
        <dbReference type="PROSITE-ProRule" id="PRU10141"/>
    </source>
</evidence>
<dbReference type="Pfam" id="PF07714">
    <property type="entry name" value="PK_Tyr_Ser-Thr"/>
    <property type="match status" value="1"/>
</dbReference>
<dbReference type="PRINTS" id="PR00109">
    <property type="entry name" value="TYRKINASE"/>
</dbReference>
<keyword evidence="6" id="KW-1185">Reference proteome</keyword>
<dbReference type="InterPro" id="IPR017441">
    <property type="entry name" value="Protein_kinase_ATP_BS"/>
</dbReference>
<dbReference type="PROSITE" id="PS00107">
    <property type="entry name" value="PROTEIN_KINASE_ATP"/>
    <property type="match status" value="1"/>
</dbReference>
<evidence type="ECO:0000256" key="2">
    <source>
        <dbReference type="ARBA" id="ARBA00051243"/>
    </source>
</evidence>
<protein>
    <recommendedName>
        <fullName evidence="4">Protein kinase domain-containing protein</fullName>
    </recommendedName>
</protein>
<dbReference type="PANTHER" id="PTHR24416:SF621">
    <property type="entry name" value="TYROSINE KINASE RECEPTOR CAD96CA"/>
    <property type="match status" value="1"/>
</dbReference>
<dbReference type="InterPro" id="IPR050122">
    <property type="entry name" value="RTK"/>
</dbReference>
<dbReference type="InterPro" id="IPR011009">
    <property type="entry name" value="Kinase-like_dom_sf"/>
</dbReference>
<dbReference type="CDD" id="cd00192">
    <property type="entry name" value="PTKc"/>
    <property type="match status" value="1"/>
</dbReference>
<dbReference type="PANTHER" id="PTHR24416">
    <property type="entry name" value="TYROSINE-PROTEIN KINASE RECEPTOR"/>
    <property type="match status" value="1"/>
</dbReference>
<accession>A0ABN8NZN3</accession>
<dbReference type="PROSITE" id="PS50011">
    <property type="entry name" value="PROTEIN_KINASE_DOM"/>
    <property type="match status" value="1"/>
</dbReference>
<evidence type="ECO:0000256" key="1">
    <source>
        <dbReference type="ARBA" id="ARBA00004167"/>
    </source>
</evidence>
<dbReference type="Gene3D" id="3.30.200.20">
    <property type="entry name" value="Phosphorylase Kinase, domain 1"/>
    <property type="match status" value="1"/>
</dbReference>
<evidence type="ECO:0000313" key="6">
    <source>
        <dbReference type="Proteomes" id="UP001159405"/>
    </source>
</evidence>
<feature type="binding site" evidence="3">
    <location>
        <position position="65"/>
    </location>
    <ligand>
        <name>ATP</name>
        <dbReference type="ChEBI" id="CHEBI:30616"/>
    </ligand>
</feature>
<comment type="subcellular location">
    <subcellularLocation>
        <location evidence="1">Membrane</location>
        <topology evidence="1">Single-pass membrane protein</topology>
    </subcellularLocation>
</comment>
<organism evidence="5 6">
    <name type="scientific">Porites lobata</name>
    <dbReference type="NCBI Taxonomy" id="104759"/>
    <lineage>
        <taxon>Eukaryota</taxon>
        <taxon>Metazoa</taxon>
        <taxon>Cnidaria</taxon>
        <taxon>Anthozoa</taxon>
        <taxon>Hexacorallia</taxon>
        <taxon>Scleractinia</taxon>
        <taxon>Fungiina</taxon>
        <taxon>Poritidae</taxon>
        <taxon>Porites</taxon>
    </lineage>
</organism>
<dbReference type="SMART" id="SM00219">
    <property type="entry name" value="TyrKc"/>
    <property type="match status" value="1"/>
</dbReference>
<reference evidence="5 6" key="1">
    <citation type="submission" date="2022-05" db="EMBL/GenBank/DDBJ databases">
        <authorList>
            <consortium name="Genoscope - CEA"/>
            <person name="William W."/>
        </authorList>
    </citation>
    <scope>NUCLEOTIDE SEQUENCE [LARGE SCALE GENOMIC DNA]</scope>
</reference>
<comment type="caution">
    <text evidence="5">The sequence shown here is derived from an EMBL/GenBank/DDBJ whole genome shotgun (WGS) entry which is preliminary data.</text>
</comment>
<dbReference type="Gene3D" id="1.10.510.10">
    <property type="entry name" value="Transferase(Phosphotransferase) domain 1"/>
    <property type="match status" value="1"/>
</dbReference>
<feature type="non-terminal residue" evidence="5">
    <location>
        <position position="1"/>
    </location>
</feature>
<dbReference type="EMBL" id="CALNXK010000040">
    <property type="protein sequence ID" value="CAH3124748.1"/>
    <property type="molecule type" value="Genomic_DNA"/>
</dbReference>
<keyword evidence="3" id="KW-0067">ATP-binding</keyword>
<dbReference type="SUPFAM" id="SSF56112">
    <property type="entry name" value="Protein kinase-like (PK-like)"/>
    <property type="match status" value="1"/>
</dbReference>
<dbReference type="Proteomes" id="UP001159405">
    <property type="component" value="Unassembled WGS sequence"/>
</dbReference>
<proteinExistence type="predicted"/>
<evidence type="ECO:0000259" key="4">
    <source>
        <dbReference type="PROSITE" id="PS50011"/>
    </source>
</evidence>
<keyword evidence="3" id="KW-0547">Nucleotide-binding</keyword>
<evidence type="ECO:0000313" key="5">
    <source>
        <dbReference type="EMBL" id="CAH3124748.1"/>
    </source>
</evidence>
<dbReference type="InterPro" id="IPR020635">
    <property type="entry name" value="Tyr_kinase_cat_dom"/>
</dbReference>
<comment type="catalytic activity">
    <reaction evidence="2">
        <text>L-tyrosyl-[protein] + ATP = O-phospho-L-tyrosyl-[protein] + ADP + H(+)</text>
        <dbReference type="Rhea" id="RHEA:10596"/>
        <dbReference type="Rhea" id="RHEA-COMP:10136"/>
        <dbReference type="Rhea" id="RHEA-COMP:20101"/>
        <dbReference type="ChEBI" id="CHEBI:15378"/>
        <dbReference type="ChEBI" id="CHEBI:30616"/>
        <dbReference type="ChEBI" id="CHEBI:46858"/>
        <dbReference type="ChEBI" id="CHEBI:61978"/>
        <dbReference type="ChEBI" id="CHEBI:456216"/>
        <dbReference type="EC" id="2.7.10.1"/>
    </reaction>
</comment>